<evidence type="ECO:0000313" key="1">
    <source>
        <dbReference type="EMBL" id="MBK1468428.1"/>
    </source>
</evidence>
<proteinExistence type="predicted"/>
<accession>A0ABS1C8J9</accession>
<gene>
    <name evidence="1" type="ORF">IBJ83_03745</name>
</gene>
<name>A0ABS1C8J9_9FIRM</name>
<sequence>MELKNLKLDYDENNMYGSLNTSFMKFLERNIEMYLPNDENSKNIYIYSKPQEIIVDFKNYDCFIPNGISAYRLLGHNMVSDNALENISIKNRDIFKYNIVINSIVSKLKNEKGINIENLKISEERLIENIKDRIYNEDIYSTFKLNDISKDFVDIIVEENLYLNYKIIDDYLENKERIFNKEIIEYWDRSYNIPEEVKQGIINELDFKEKIYPDFINETKNTYIIDWLINNDLLEQQKYLIDKIIDNKDELGIVLKDEEIQNYIYQEYDYDFNIDGLIKNSTVEHCYFTIGDSNWDNDYHKFQFLAKNLRNDLVDKEELKSSIEKTKLPILINSQGYNVEDLLDNKKLEKSKFLKSLKEEMYDYITDLSGMELTFAIDNLEFKNLLSSLESDYIHISKETSLGLFNKVNGCGSGLNVELEKDIDIPKSIITTLNIKNNSYYSPKKVYGIYTNFYGNISPGKEFKEKDININKIISNIKKENHKLER</sequence>
<protein>
    <submittedName>
        <fullName evidence="1">Uncharacterized protein</fullName>
    </submittedName>
</protein>
<dbReference type="Proteomes" id="UP000823123">
    <property type="component" value="Unassembled WGS sequence"/>
</dbReference>
<organism evidence="1 2">
    <name type="scientific">Parvimonas parva</name>
    <dbReference type="NCBI Taxonomy" id="2769485"/>
    <lineage>
        <taxon>Bacteria</taxon>
        <taxon>Bacillati</taxon>
        <taxon>Bacillota</taxon>
        <taxon>Tissierellia</taxon>
        <taxon>Tissierellales</taxon>
        <taxon>Peptoniphilaceae</taxon>
        <taxon>Parvimonas</taxon>
    </lineage>
</organism>
<dbReference type="EMBL" id="JACVDA010000008">
    <property type="protein sequence ID" value="MBK1468428.1"/>
    <property type="molecule type" value="Genomic_DNA"/>
</dbReference>
<keyword evidence="2" id="KW-1185">Reference proteome</keyword>
<dbReference type="RefSeq" id="WP_201275360.1">
    <property type="nucleotide sequence ID" value="NZ_JACVDA010000008.1"/>
</dbReference>
<comment type="caution">
    <text evidence="1">The sequence shown here is derived from an EMBL/GenBank/DDBJ whole genome shotgun (WGS) entry which is preliminary data.</text>
</comment>
<reference evidence="1 2" key="1">
    <citation type="submission" date="2020-09" db="EMBL/GenBank/DDBJ databases">
        <title>Parvimonas S3374 sp. nov.</title>
        <authorList>
            <person name="Buhl M."/>
        </authorList>
    </citation>
    <scope>NUCLEOTIDE SEQUENCE [LARGE SCALE GENOMIC DNA]</scope>
    <source>
        <strain evidence="1 2">S3374</strain>
    </source>
</reference>
<evidence type="ECO:0000313" key="2">
    <source>
        <dbReference type="Proteomes" id="UP000823123"/>
    </source>
</evidence>